<keyword evidence="2" id="KW-1133">Transmembrane helix</keyword>
<dbReference type="Proteomes" id="UP000622547">
    <property type="component" value="Unassembled WGS sequence"/>
</dbReference>
<name>A0A8J3UEH3_9ACTN</name>
<accession>A0A8J3UEH3</accession>
<dbReference type="EMBL" id="BOOP01000009">
    <property type="protein sequence ID" value="GII37530.1"/>
    <property type="molecule type" value="Genomic_DNA"/>
</dbReference>
<evidence type="ECO:0000256" key="2">
    <source>
        <dbReference type="SAM" id="Phobius"/>
    </source>
</evidence>
<keyword evidence="2" id="KW-0812">Transmembrane</keyword>
<reference evidence="3 4" key="1">
    <citation type="submission" date="2021-01" db="EMBL/GenBank/DDBJ databases">
        <title>Whole genome shotgun sequence of Planotetraspora phitsanulokensis NBRC 104273.</title>
        <authorList>
            <person name="Komaki H."/>
            <person name="Tamura T."/>
        </authorList>
    </citation>
    <scope>NUCLEOTIDE SEQUENCE [LARGE SCALE GENOMIC DNA]</scope>
    <source>
        <strain evidence="3 4">NBRC 104273</strain>
    </source>
</reference>
<dbReference type="AlphaFoldDB" id="A0A8J3UEH3"/>
<feature type="transmembrane region" description="Helical" evidence="2">
    <location>
        <begin position="62"/>
        <end position="85"/>
    </location>
</feature>
<keyword evidence="4" id="KW-1185">Reference proteome</keyword>
<keyword evidence="2" id="KW-0472">Membrane</keyword>
<comment type="caution">
    <text evidence="3">The sequence shown here is derived from an EMBL/GenBank/DDBJ whole genome shotgun (WGS) entry which is preliminary data.</text>
</comment>
<protein>
    <submittedName>
        <fullName evidence="3">Uncharacterized protein</fullName>
    </submittedName>
</protein>
<organism evidence="3 4">
    <name type="scientific">Planotetraspora phitsanulokensis</name>
    <dbReference type="NCBI Taxonomy" id="575192"/>
    <lineage>
        <taxon>Bacteria</taxon>
        <taxon>Bacillati</taxon>
        <taxon>Actinomycetota</taxon>
        <taxon>Actinomycetes</taxon>
        <taxon>Streptosporangiales</taxon>
        <taxon>Streptosporangiaceae</taxon>
        <taxon>Planotetraspora</taxon>
    </lineage>
</organism>
<proteinExistence type="predicted"/>
<evidence type="ECO:0000313" key="3">
    <source>
        <dbReference type="EMBL" id="GII37530.1"/>
    </source>
</evidence>
<evidence type="ECO:0000256" key="1">
    <source>
        <dbReference type="SAM" id="MobiDB-lite"/>
    </source>
</evidence>
<sequence length="324" mass="34206">MLSGNPEPEDGPDRSAERPTPPSDAPAAKGPASQGPAAESPASQGPAAKGTAKKRSRLTWEAVGGITAIAGLVAAVVFGVLQAVAPSQSAEPTTSGVPAVPADERLELVALSPSREPVDVPVSAYVSNNRTAVPTAPGDESRESRALVVTLRNSDEDTALLTGVKLVVHSTFVPLACGSPAGEGVKTTLNYDFRFPKDLQGPWTHTEPQVFAVTPHDVDALSITMGPEEEAGMTLMWRFSVYGVSKGGKEAYWGDGVWTDYYEMSDDDYARYVLGDPPEPVDDKVRSCAADVLKGLESFTADPSLVVHPGVTAMIDYYRRLAQP</sequence>
<gene>
    <name evidence="3" type="ORF">Pph01_25330</name>
</gene>
<feature type="region of interest" description="Disordered" evidence="1">
    <location>
        <begin position="1"/>
        <end position="55"/>
    </location>
</feature>
<evidence type="ECO:0000313" key="4">
    <source>
        <dbReference type="Proteomes" id="UP000622547"/>
    </source>
</evidence>